<feature type="compositionally biased region" description="Basic residues" evidence="4">
    <location>
        <begin position="9"/>
        <end position="19"/>
    </location>
</feature>
<dbReference type="SUPFAM" id="SSF47676">
    <property type="entry name" value="Conserved domain common to transcription factors TFIIS, elongin A, CRSP70"/>
    <property type="match status" value="1"/>
</dbReference>
<dbReference type="PROSITE" id="PS51321">
    <property type="entry name" value="TFIIS_CENTRAL"/>
    <property type="match status" value="1"/>
</dbReference>
<reference evidence="7 8" key="1">
    <citation type="submission" date="2024-02" db="EMBL/GenBank/DDBJ databases">
        <title>Chromosome-scale genome assembly of the rough periwinkle Littorina saxatilis.</title>
        <authorList>
            <person name="De Jode A."/>
            <person name="Faria R."/>
            <person name="Formenti G."/>
            <person name="Sims Y."/>
            <person name="Smith T.P."/>
            <person name="Tracey A."/>
            <person name="Wood J.M.D."/>
            <person name="Zagrodzka Z.B."/>
            <person name="Johannesson K."/>
            <person name="Butlin R.K."/>
            <person name="Leder E.H."/>
        </authorList>
    </citation>
    <scope>NUCLEOTIDE SEQUENCE [LARGE SCALE GENOMIC DNA]</scope>
    <source>
        <strain evidence="7">Snail1</strain>
        <tissue evidence="7">Muscle</tissue>
    </source>
</reference>
<evidence type="ECO:0000313" key="7">
    <source>
        <dbReference type="EMBL" id="KAK7101222.1"/>
    </source>
</evidence>
<comment type="caution">
    <text evidence="7">The sequence shown here is derived from an EMBL/GenBank/DDBJ whole genome shotgun (WGS) entry which is preliminary data.</text>
</comment>
<accession>A0AAN9GAQ9</accession>
<protein>
    <recommendedName>
        <fullName evidence="9">Transcription elongation factor A N-terminal and central domain-containing protein 2</fullName>
    </recommendedName>
</protein>
<dbReference type="InterPro" id="IPR003617">
    <property type="entry name" value="TFIIS/CRSP70_N_sub"/>
</dbReference>
<proteinExistence type="predicted"/>
<keyword evidence="8" id="KW-1185">Reference proteome</keyword>
<gene>
    <name evidence="7" type="ORF">V1264_024043</name>
</gene>
<dbReference type="Gene3D" id="1.20.930.10">
    <property type="entry name" value="Conserved domain common to transcription factors TFIIS, elongin A, CRSP70"/>
    <property type="match status" value="1"/>
</dbReference>
<dbReference type="EMBL" id="JBAMIC010000011">
    <property type="protein sequence ID" value="KAK7101222.1"/>
    <property type="molecule type" value="Genomic_DNA"/>
</dbReference>
<evidence type="ECO:0000259" key="6">
    <source>
        <dbReference type="PROSITE" id="PS51321"/>
    </source>
</evidence>
<dbReference type="Pfam" id="PF08711">
    <property type="entry name" value="Med26"/>
    <property type="match status" value="1"/>
</dbReference>
<dbReference type="GO" id="GO:0006351">
    <property type="term" value="P:DNA-templated transcription"/>
    <property type="evidence" value="ECO:0007669"/>
    <property type="project" value="InterPro"/>
</dbReference>
<dbReference type="Proteomes" id="UP001374579">
    <property type="component" value="Unassembled WGS sequence"/>
</dbReference>
<dbReference type="InterPro" id="IPR035441">
    <property type="entry name" value="TFIIS/LEDGF_dom_sf"/>
</dbReference>
<evidence type="ECO:0000256" key="1">
    <source>
        <dbReference type="ARBA" id="ARBA00004123"/>
    </source>
</evidence>
<dbReference type="InterPro" id="IPR003618">
    <property type="entry name" value="TFIIS_cen_dom"/>
</dbReference>
<sequence length="207" mass="23843">MDQFVTRTPRSKGKSTKGKRAPEFIQTTIESLQGVVVIEDIKRLKARLRLPDQSVDILLESLQQLAHKVPPKHVLKSTKIGHTVFKLRTHSDKAVAKQADALYQKWRKHFEDFQDRPQIEVKCDAKSERMRDNGRKFLAESLSLGKTDALVDAVEREVFHQSKRLAGVAYRRSMRALVFKLKHSEDVRSQVLSKSLTVEQLVKQFKK</sequence>
<dbReference type="InterPro" id="IPR036575">
    <property type="entry name" value="TFIIS_cen_dom_sf"/>
</dbReference>
<dbReference type="AlphaFoldDB" id="A0AAN9GAQ9"/>
<dbReference type="SMART" id="SM00509">
    <property type="entry name" value="TFS2N"/>
    <property type="match status" value="1"/>
</dbReference>
<comment type="subcellular location">
    <subcellularLocation>
        <location evidence="1 3">Nucleus</location>
    </subcellularLocation>
</comment>
<evidence type="ECO:0000313" key="8">
    <source>
        <dbReference type="Proteomes" id="UP001374579"/>
    </source>
</evidence>
<dbReference type="InterPro" id="IPR017923">
    <property type="entry name" value="TFIIS_N"/>
</dbReference>
<evidence type="ECO:0008006" key="9">
    <source>
        <dbReference type="Google" id="ProtNLM"/>
    </source>
</evidence>
<dbReference type="GO" id="GO:0005634">
    <property type="term" value="C:nucleus"/>
    <property type="evidence" value="ECO:0007669"/>
    <property type="project" value="UniProtKB-SubCell"/>
</dbReference>
<dbReference type="PROSITE" id="PS51319">
    <property type="entry name" value="TFIIS_N"/>
    <property type="match status" value="1"/>
</dbReference>
<feature type="domain" description="TFIIS central" evidence="6">
    <location>
        <begin position="130"/>
        <end position="207"/>
    </location>
</feature>
<name>A0AAN9GAQ9_9CAEN</name>
<evidence type="ECO:0000256" key="3">
    <source>
        <dbReference type="PROSITE-ProRule" id="PRU00649"/>
    </source>
</evidence>
<dbReference type="SUPFAM" id="SSF46942">
    <property type="entry name" value="Elongation factor TFIIS domain 2"/>
    <property type="match status" value="1"/>
</dbReference>
<evidence type="ECO:0000259" key="5">
    <source>
        <dbReference type="PROSITE" id="PS51319"/>
    </source>
</evidence>
<feature type="region of interest" description="Disordered" evidence="4">
    <location>
        <begin position="1"/>
        <end position="21"/>
    </location>
</feature>
<dbReference type="Gene3D" id="1.10.472.30">
    <property type="entry name" value="Transcription elongation factor S-II, central domain"/>
    <property type="match status" value="1"/>
</dbReference>
<feature type="domain" description="TFIIS N-terminal" evidence="5">
    <location>
        <begin position="39"/>
        <end position="113"/>
    </location>
</feature>
<evidence type="ECO:0000256" key="2">
    <source>
        <dbReference type="ARBA" id="ARBA00023242"/>
    </source>
</evidence>
<keyword evidence="2 3" id="KW-0539">Nucleus</keyword>
<organism evidence="7 8">
    <name type="scientific">Littorina saxatilis</name>
    <dbReference type="NCBI Taxonomy" id="31220"/>
    <lineage>
        <taxon>Eukaryota</taxon>
        <taxon>Metazoa</taxon>
        <taxon>Spiralia</taxon>
        <taxon>Lophotrochozoa</taxon>
        <taxon>Mollusca</taxon>
        <taxon>Gastropoda</taxon>
        <taxon>Caenogastropoda</taxon>
        <taxon>Littorinimorpha</taxon>
        <taxon>Littorinoidea</taxon>
        <taxon>Littorinidae</taxon>
        <taxon>Littorina</taxon>
    </lineage>
</organism>
<evidence type="ECO:0000256" key="4">
    <source>
        <dbReference type="SAM" id="MobiDB-lite"/>
    </source>
</evidence>
<dbReference type="Pfam" id="PF07500">
    <property type="entry name" value="TFIIS_M"/>
    <property type="match status" value="1"/>
</dbReference>